<protein>
    <submittedName>
        <fullName evidence="2">Uncharacterized protein</fullName>
    </submittedName>
</protein>
<evidence type="ECO:0000313" key="3">
    <source>
        <dbReference type="Proteomes" id="UP000315496"/>
    </source>
</evidence>
<keyword evidence="3" id="KW-1185">Reference proteome</keyword>
<proteinExistence type="predicted"/>
<dbReference type="VEuPathDB" id="GiardiaDB:GMRT_12360"/>
<reference evidence="2 3" key="1">
    <citation type="submission" date="2019-05" db="EMBL/GenBank/DDBJ databases">
        <title>The compact genome of Giardia muris reveals important steps in the evolution of intestinal protozoan parasites.</title>
        <authorList>
            <person name="Xu F."/>
            <person name="Jimenez-Gonzalez A."/>
            <person name="Einarsson E."/>
            <person name="Astvaldsson A."/>
            <person name="Peirasmaki D."/>
            <person name="Eckmann L."/>
            <person name="Andersson J.O."/>
            <person name="Svard S.G."/>
            <person name="Jerlstrom-Hultqvist J."/>
        </authorList>
    </citation>
    <scope>NUCLEOTIDE SEQUENCE [LARGE SCALE GENOMIC DNA]</scope>
    <source>
        <strain evidence="2 3">Roberts-Thomson</strain>
    </source>
</reference>
<dbReference type="Proteomes" id="UP000315496">
    <property type="component" value="Chromosome 4"/>
</dbReference>
<dbReference type="EMBL" id="VDLU01000004">
    <property type="protein sequence ID" value="TNJ27284.1"/>
    <property type="molecule type" value="Genomic_DNA"/>
</dbReference>
<gene>
    <name evidence="2" type="ORF">GMRT_12360</name>
</gene>
<accession>A0A4Z1SNE1</accession>
<name>A0A4Z1SNE1_GIAMU</name>
<organism evidence="2 3">
    <name type="scientific">Giardia muris</name>
    <dbReference type="NCBI Taxonomy" id="5742"/>
    <lineage>
        <taxon>Eukaryota</taxon>
        <taxon>Metamonada</taxon>
        <taxon>Diplomonadida</taxon>
        <taxon>Hexamitidae</taxon>
        <taxon>Giardiinae</taxon>
        <taxon>Giardia</taxon>
    </lineage>
</organism>
<feature type="compositionally biased region" description="Basic and acidic residues" evidence="1">
    <location>
        <begin position="93"/>
        <end position="104"/>
    </location>
</feature>
<dbReference type="AlphaFoldDB" id="A0A4Z1SNE1"/>
<evidence type="ECO:0000313" key="2">
    <source>
        <dbReference type="EMBL" id="TNJ27284.1"/>
    </source>
</evidence>
<comment type="caution">
    <text evidence="2">The sequence shown here is derived from an EMBL/GenBank/DDBJ whole genome shotgun (WGS) entry which is preliminary data.</text>
</comment>
<dbReference type="OrthoDB" id="10252583at2759"/>
<sequence>MANLDEIRRAVIDLQVLGLREGSGTPEYREREENIRKQAATLLARLIPERSYDEHYAGPVVCENGRFSANVTLISRLRVAVEKHQRAGTPTSEVRDGPKNQHEERLRRRIQSLKEALGLTAEEQEEQHYRPTDAFVSQRGRLLADIRGHEDALCAYQEVLDDLKGLLLRLDEDKDTRLMGACVDSELSALTAAAALRRQQG</sequence>
<feature type="region of interest" description="Disordered" evidence="1">
    <location>
        <begin position="83"/>
        <end position="104"/>
    </location>
</feature>
<evidence type="ECO:0000256" key="1">
    <source>
        <dbReference type="SAM" id="MobiDB-lite"/>
    </source>
</evidence>